<evidence type="ECO:0000313" key="2">
    <source>
        <dbReference type="EMBL" id="KRH63034.1"/>
    </source>
</evidence>
<proteinExistence type="predicted"/>
<dbReference type="Gramene" id="KRH63034">
    <property type="protein sequence ID" value="KRH63034"/>
    <property type="gene ID" value="GLYMA_04G150700"/>
</dbReference>
<reference evidence="2" key="3">
    <citation type="submission" date="2018-07" db="EMBL/GenBank/DDBJ databases">
        <title>WGS assembly of Glycine max.</title>
        <authorList>
            <person name="Schmutz J."/>
            <person name="Cannon S."/>
            <person name="Schlueter J."/>
            <person name="Ma J."/>
            <person name="Mitros T."/>
            <person name="Nelson W."/>
            <person name="Hyten D."/>
            <person name="Song Q."/>
            <person name="Thelen J."/>
            <person name="Cheng J."/>
            <person name="Xu D."/>
            <person name="Hellsten U."/>
            <person name="May G."/>
            <person name="Yu Y."/>
            <person name="Sakurai T."/>
            <person name="Umezawa T."/>
            <person name="Bhattacharyya M."/>
            <person name="Sandhu D."/>
            <person name="Valliyodan B."/>
            <person name="Lindquist E."/>
            <person name="Peto M."/>
            <person name="Grant D."/>
            <person name="Shu S."/>
            <person name="Goodstein D."/>
            <person name="Barry K."/>
            <person name="Futrell-Griggs M."/>
            <person name="Abernathy B."/>
            <person name="Du J."/>
            <person name="Tian Z."/>
            <person name="Zhu L."/>
            <person name="Gill N."/>
            <person name="Joshi T."/>
            <person name="Libault M."/>
            <person name="Sethuraman A."/>
            <person name="Zhang X."/>
            <person name="Shinozaki K."/>
            <person name="Nguyen H."/>
            <person name="Wing R."/>
            <person name="Cregan P."/>
            <person name="Specht J."/>
            <person name="Grimwood J."/>
            <person name="Rokhsar D."/>
            <person name="Stacey G."/>
            <person name="Shoemaker R."/>
            <person name="Jackson S."/>
        </authorList>
    </citation>
    <scope>NUCLEOTIDE SEQUENCE</scope>
    <source>
        <tissue evidence="2">Callus</tissue>
    </source>
</reference>
<evidence type="ECO:0000313" key="4">
    <source>
        <dbReference type="Proteomes" id="UP000008827"/>
    </source>
</evidence>
<dbReference type="OrthoDB" id="1431710at2759"/>
<keyword evidence="4" id="KW-1185">Reference proteome</keyword>
<name>A0A0R0K8I8_SOYBN</name>
<keyword evidence="1" id="KW-0732">Signal</keyword>
<dbReference type="EnsemblPlants" id="KRH63034">
    <property type="protein sequence ID" value="KRH63034"/>
    <property type="gene ID" value="GLYMA_04G150700"/>
</dbReference>
<dbReference type="Proteomes" id="UP000008827">
    <property type="component" value="Chromosome 4"/>
</dbReference>
<feature type="signal peptide" evidence="1">
    <location>
        <begin position="1"/>
        <end position="30"/>
    </location>
</feature>
<accession>A0A0R0K8I8</accession>
<evidence type="ECO:0000313" key="3">
    <source>
        <dbReference type="EnsemblPlants" id="KRH63034"/>
    </source>
</evidence>
<dbReference type="InParanoid" id="A0A0R0K8I8"/>
<reference evidence="3" key="2">
    <citation type="submission" date="2018-02" db="UniProtKB">
        <authorList>
            <consortium name="EnsemblPlants"/>
        </authorList>
    </citation>
    <scope>IDENTIFICATION</scope>
    <source>
        <strain evidence="3">Williams 82</strain>
    </source>
</reference>
<dbReference type="AlphaFoldDB" id="A0A0R0K8I8"/>
<feature type="chain" id="PRO_5014522170" evidence="1">
    <location>
        <begin position="31"/>
        <end position="69"/>
    </location>
</feature>
<organism evidence="2">
    <name type="scientific">Glycine max</name>
    <name type="common">Soybean</name>
    <name type="synonym">Glycine hispida</name>
    <dbReference type="NCBI Taxonomy" id="3847"/>
    <lineage>
        <taxon>Eukaryota</taxon>
        <taxon>Viridiplantae</taxon>
        <taxon>Streptophyta</taxon>
        <taxon>Embryophyta</taxon>
        <taxon>Tracheophyta</taxon>
        <taxon>Spermatophyta</taxon>
        <taxon>Magnoliopsida</taxon>
        <taxon>eudicotyledons</taxon>
        <taxon>Gunneridae</taxon>
        <taxon>Pentapetalae</taxon>
        <taxon>rosids</taxon>
        <taxon>fabids</taxon>
        <taxon>Fabales</taxon>
        <taxon>Fabaceae</taxon>
        <taxon>Papilionoideae</taxon>
        <taxon>50 kb inversion clade</taxon>
        <taxon>NPAAA clade</taxon>
        <taxon>indigoferoid/millettioid clade</taxon>
        <taxon>Phaseoleae</taxon>
        <taxon>Glycine</taxon>
        <taxon>Glycine subgen. Soja</taxon>
    </lineage>
</organism>
<reference evidence="2 3" key="1">
    <citation type="journal article" date="2010" name="Nature">
        <title>Genome sequence of the palaeopolyploid soybean.</title>
        <authorList>
            <person name="Schmutz J."/>
            <person name="Cannon S.B."/>
            <person name="Schlueter J."/>
            <person name="Ma J."/>
            <person name="Mitros T."/>
            <person name="Nelson W."/>
            <person name="Hyten D.L."/>
            <person name="Song Q."/>
            <person name="Thelen J.J."/>
            <person name="Cheng J."/>
            <person name="Xu D."/>
            <person name="Hellsten U."/>
            <person name="May G.D."/>
            <person name="Yu Y."/>
            <person name="Sakurai T."/>
            <person name="Umezawa T."/>
            <person name="Bhattacharyya M.K."/>
            <person name="Sandhu D."/>
            <person name="Valliyodan B."/>
            <person name="Lindquist E."/>
            <person name="Peto M."/>
            <person name="Grant D."/>
            <person name="Shu S."/>
            <person name="Goodstein D."/>
            <person name="Barry K."/>
            <person name="Futrell-Griggs M."/>
            <person name="Abernathy B."/>
            <person name="Du J."/>
            <person name="Tian Z."/>
            <person name="Zhu L."/>
            <person name="Gill N."/>
            <person name="Joshi T."/>
            <person name="Libault M."/>
            <person name="Sethuraman A."/>
            <person name="Zhang X.-C."/>
            <person name="Shinozaki K."/>
            <person name="Nguyen H.T."/>
            <person name="Wing R.A."/>
            <person name="Cregan P."/>
            <person name="Specht J."/>
            <person name="Grimwood J."/>
            <person name="Rokhsar D."/>
            <person name="Stacey G."/>
            <person name="Shoemaker R.C."/>
            <person name="Jackson S.A."/>
        </authorList>
    </citation>
    <scope>NUCLEOTIDE SEQUENCE [LARGE SCALE GENOMIC DNA]</scope>
    <source>
        <strain evidence="3">cv. Williams 82</strain>
        <tissue evidence="2">Callus</tissue>
    </source>
</reference>
<protein>
    <submittedName>
        <fullName evidence="2 3">Uncharacterized protein</fullName>
    </submittedName>
</protein>
<dbReference type="EMBL" id="CM000837">
    <property type="protein sequence ID" value="KRH63034.1"/>
    <property type="molecule type" value="Genomic_DNA"/>
</dbReference>
<gene>
    <name evidence="2" type="ORF">GLYMA_04G150700</name>
</gene>
<sequence>MNVITIGFLVCSSVPLLSYFMELLISTTTSQPHFNTVSSEENKLHKKKDVSIIANMATQKHFQQIQHIC</sequence>
<evidence type="ECO:0000256" key="1">
    <source>
        <dbReference type="SAM" id="SignalP"/>
    </source>
</evidence>